<feature type="region of interest" description="Disordered" evidence="1">
    <location>
        <begin position="1"/>
        <end position="49"/>
    </location>
</feature>
<name>A0ABM1EZK9_PRICU</name>
<dbReference type="Proteomes" id="UP000695022">
    <property type="component" value="Unplaced"/>
</dbReference>
<evidence type="ECO:0000256" key="1">
    <source>
        <dbReference type="SAM" id="MobiDB-lite"/>
    </source>
</evidence>
<accession>A0ABM1EZK9</accession>
<protein>
    <submittedName>
        <fullName evidence="3">Uncharacterized protein LOC106817479</fullName>
    </submittedName>
</protein>
<gene>
    <name evidence="3" type="primary">LOC106817479</name>
</gene>
<keyword evidence="2" id="KW-1185">Reference proteome</keyword>
<dbReference type="GeneID" id="106817479"/>
<dbReference type="RefSeq" id="XP_014677630.1">
    <property type="nucleotide sequence ID" value="XM_014822144.1"/>
</dbReference>
<sequence length="225" mass="23766">MSQWPSPGSHAQAYANPRSNESGDTGFSSNPGSNDPSTQECFSPMSNTSGDLSSVGDNVMWNQVPVLCNAVSNSLQFVGNPGSNNSVSFANSAVSSTVAYTNTGHSDPASYENFIANIPVAQTVTGQSNPASMSKWPPDTAVAYTTNTETSNPASDENLILDFDFLASIGVEEFASAPEGTDNMMHPEMPRNVTLNFYGSQVGSNSQMTDVVTFVSPSSKYVMLN</sequence>
<organism evidence="2 3">
    <name type="scientific">Priapulus caudatus</name>
    <name type="common">Priapulid worm</name>
    <dbReference type="NCBI Taxonomy" id="37621"/>
    <lineage>
        <taxon>Eukaryota</taxon>
        <taxon>Metazoa</taxon>
        <taxon>Ecdysozoa</taxon>
        <taxon>Scalidophora</taxon>
        <taxon>Priapulida</taxon>
        <taxon>Priapulimorpha</taxon>
        <taxon>Priapulimorphida</taxon>
        <taxon>Priapulidae</taxon>
        <taxon>Priapulus</taxon>
    </lineage>
</organism>
<proteinExistence type="predicted"/>
<evidence type="ECO:0000313" key="2">
    <source>
        <dbReference type="Proteomes" id="UP000695022"/>
    </source>
</evidence>
<evidence type="ECO:0000313" key="3">
    <source>
        <dbReference type="RefSeq" id="XP_014677630.1"/>
    </source>
</evidence>
<feature type="compositionally biased region" description="Polar residues" evidence="1">
    <location>
        <begin position="17"/>
        <end position="49"/>
    </location>
</feature>
<reference evidence="3" key="1">
    <citation type="submission" date="2025-08" db="UniProtKB">
        <authorList>
            <consortium name="RefSeq"/>
        </authorList>
    </citation>
    <scope>IDENTIFICATION</scope>
</reference>